<protein>
    <submittedName>
        <fullName evidence="2">Uncharacterized protein</fullName>
    </submittedName>
</protein>
<evidence type="ECO:0000313" key="3">
    <source>
        <dbReference type="Proteomes" id="UP001219584"/>
    </source>
</evidence>
<reference evidence="2 3" key="1">
    <citation type="submission" date="2023-04" db="EMBL/GenBank/DDBJ databases">
        <title>Nanopore sequencing of Janthinobacterium from water.</title>
        <authorList>
            <person name="Ciuchcinski K."/>
            <person name="Rokowska A."/>
            <person name="Dziewit L."/>
        </authorList>
    </citation>
    <scope>NUCLEOTIDE SEQUENCE [LARGE SCALE GENOMIC DNA]</scope>
    <source>
        <strain evidence="2 3">DEMB2</strain>
    </source>
</reference>
<dbReference type="EMBL" id="CP121464">
    <property type="protein sequence ID" value="WFR78736.1"/>
    <property type="molecule type" value="Genomic_DNA"/>
</dbReference>
<dbReference type="Proteomes" id="UP001219584">
    <property type="component" value="Chromosome"/>
</dbReference>
<sequence length="131" mass="13495">MKHTDTIALQGSIADMRQRIAAEQAAMHKVRLGVARWSSAPAPHDADAPPAPAGQTHWHAEAQCHFMCWLELGGFAHADANAESDSVTAPAMADMPPDTSANSSANSNASAAAARQASTALLPAHCNGCAA</sequence>
<accession>A0ABY8I1H4</accession>
<name>A0ABY8I1H4_9BURK</name>
<dbReference type="RefSeq" id="WP_051958995.1">
    <property type="nucleotide sequence ID" value="NZ_CP121464.1"/>
</dbReference>
<keyword evidence="3" id="KW-1185">Reference proteome</keyword>
<evidence type="ECO:0000313" key="2">
    <source>
        <dbReference type="EMBL" id="WFR78736.1"/>
    </source>
</evidence>
<organism evidence="2 3">
    <name type="scientific">Janthinobacterium rivuli</name>
    <dbReference type="NCBI Taxonomy" id="2751478"/>
    <lineage>
        <taxon>Bacteria</taxon>
        <taxon>Pseudomonadati</taxon>
        <taxon>Pseudomonadota</taxon>
        <taxon>Betaproteobacteria</taxon>
        <taxon>Burkholderiales</taxon>
        <taxon>Oxalobacteraceae</taxon>
        <taxon>Janthinobacterium</taxon>
    </lineage>
</organism>
<evidence type="ECO:0000256" key="1">
    <source>
        <dbReference type="SAM" id="MobiDB-lite"/>
    </source>
</evidence>
<proteinExistence type="predicted"/>
<feature type="region of interest" description="Disordered" evidence="1">
    <location>
        <begin position="85"/>
        <end position="108"/>
    </location>
</feature>
<gene>
    <name evidence="2" type="ORF">P9875_24010</name>
</gene>